<name>A0A7C9VUI5_9PSEU</name>
<organism evidence="1 2">
    <name type="scientific">Lentzea alba</name>
    <dbReference type="NCBI Taxonomy" id="2714351"/>
    <lineage>
        <taxon>Bacteria</taxon>
        <taxon>Bacillati</taxon>
        <taxon>Actinomycetota</taxon>
        <taxon>Actinomycetes</taxon>
        <taxon>Pseudonocardiales</taxon>
        <taxon>Pseudonocardiaceae</taxon>
        <taxon>Lentzea</taxon>
    </lineage>
</organism>
<evidence type="ECO:0000313" key="1">
    <source>
        <dbReference type="EMBL" id="NGY64193.1"/>
    </source>
</evidence>
<comment type="caution">
    <text evidence="1">The sequence shown here is derived from an EMBL/GenBank/DDBJ whole genome shotgun (WGS) entry which is preliminary data.</text>
</comment>
<dbReference type="RefSeq" id="WP_166053009.1">
    <property type="nucleotide sequence ID" value="NZ_JAAMPJ010000012.1"/>
</dbReference>
<gene>
    <name evidence="1" type="ORF">G7043_35305</name>
</gene>
<dbReference type="AlphaFoldDB" id="A0A7C9VUI5"/>
<protein>
    <recommendedName>
        <fullName evidence="3">Heptaprenyl diphosphate synthase</fullName>
    </recommendedName>
</protein>
<dbReference type="EMBL" id="JAAMPJ010000012">
    <property type="protein sequence ID" value="NGY64193.1"/>
    <property type="molecule type" value="Genomic_DNA"/>
</dbReference>
<sequence length="307" mass="33567">MSRRGLNLVDDHVSALREAVSTALASLTADLPWLSSELTTRLLRNDDLRIARERLFAVIAAAAMGGRPVQGLPVATISTLWWSGVDDDGLPNAALLTLHHISTIRASKERRTGWMEDVLKSTNSALEASIATKTRHAGEFSRQAVLSDHLGLHGGAYARDAAMTARICAPRTVEPWRRFGMLYGLLRRTTLDHRSSTVDEDGNPALIVPDLLMAHACARAAPAAKVELARLRSEASLHPYTRATLRDLLRSPHVVAAYRTDLRSLHHRAHAQLDELEPVSPYGELLRSTLDEALETGVPSAREVVGL</sequence>
<accession>A0A7C9VUI5</accession>
<proteinExistence type="predicted"/>
<dbReference type="Proteomes" id="UP000481360">
    <property type="component" value="Unassembled WGS sequence"/>
</dbReference>
<evidence type="ECO:0000313" key="2">
    <source>
        <dbReference type="Proteomes" id="UP000481360"/>
    </source>
</evidence>
<dbReference type="InterPro" id="IPR008949">
    <property type="entry name" value="Isoprenoid_synthase_dom_sf"/>
</dbReference>
<keyword evidence="2" id="KW-1185">Reference proteome</keyword>
<dbReference type="Gene3D" id="1.10.600.10">
    <property type="entry name" value="Farnesyl Diphosphate Synthase"/>
    <property type="match status" value="1"/>
</dbReference>
<evidence type="ECO:0008006" key="3">
    <source>
        <dbReference type="Google" id="ProtNLM"/>
    </source>
</evidence>
<reference evidence="1 2" key="1">
    <citation type="submission" date="2020-03" db="EMBL/GenBank/DDBJ databases">
        <title>Isolation and identification of active actinomycetes.</title>
        <authorList>
            <person name="Sun X."/>
        </authorList>
    </citation>
    <scope>NUCLEOTIDE SEQUENCE [LARGE SCALE GENOMIC DNA]</scope>
    <source>
        <strain evidence="1 2">NEAU-D13</strain>
    </source>
</reference>